<dbReference type="Gene3D" id="2.170.130.10">
    <property type="entry name" value="TonB-dependent receptor, plug domain"/>
    <property type="match status" value="1"/>
</dbReference>
<dbReference type="Gene3D" id="2.40.170.20">
    <property type="entry name" value="TonB-dependent receptor, beta-barrel domain"/>
    <property type="match status" value="1"/>
</dbReference>
<feature type="domain" description="TonB-dependent receptor-like beta-barrel" evidence="12">
    <location>
        <begin position="297"/>
        <end position="685"/>
    </location>
</feature>
<keyword evidence="8" id="KW-0675">Receptor</keyword>
<evidence type="ECO:0000259" key="13">
    <source>
        <dbReference type="Pfam" id="PF07715"/>
    </source>
</evidence>
<evidence type="ECO:0000259" key="12">
    <source>
        <dbReference type="Pfam" id="PF00593"/>
    </source>
</evidence>
<dbReference type="InterPro" id="IPR008969">
    <property type="entry name" value="CarboxyPept-like_regulatory"/>
</dbReference>
<name>A0A1I6V2S4_9FLAO</name>
<evidence type="ECO:0000313" key="14">
    <source>
        <dbReference type="EMBL" id="SFT07916.1"/>
    </source>
</evidence>
<dbReference type="Gene3D" id="2.60.40.1120">
    <property type="entry name" value="Carboxypeptidase-like, regulatory domain"/>
    <property type="match status" value="1"/>
</dbReference>
<dbReference type="GO" id="GO:0015344">
    <property type="term" value="F:siderophore uptake transmembrane transporter activity"/>
    <property type="evidence" value="ECO:0007669"/>
    <property type="project" value="TreeGrafter"/>
</dbReference>
<dbReference type="PANTHER" id="PTHR30069:SF29">
    <property type="entry name" value="HEMOGLOBIN AND HEMOGLOBIN-HAPTOGLOBIN-BINDING PROTEIN 1-RELATED"/>
    <property type="match status" value="1"/>
</dbReference>
<keyword evidence="6 11" id="KW-0798">TonB box</keyword>
<evidence type="ECO:0000313" key="15">
    <source>
        <dbReference type="Proteomes" id="UP000183209"/>
    </source>
</evidence>
<protein>
    <submittedName>
        <fullName evidence="14">Iron complex outermembrane recepter protein</fullName>
    </submittedName>
</protein>
<comment type="similarity">
    <text evidence="10 11">Belongs to the TonB-dependent receptor family.</text>
</comment>
<organism evidence="14 15">
    <name type="scientific">Zhouia amylolytica</name>
    <dbReference type="NCBI Taxonomy" id="376730"/>
    <lineage>
        <taxon>Bacteria</taxon>
        <taxon>Pseudomonadati</taxon>
        <taxon>Bacteroidota</taxon>
        <taxon>Flavobacteriia</taxon>
        <taxon>Flavobacteriales</taxon>
        <taxon>Flavobacteriaceae</taxon>
        <taxon>Zhouia</taxon>
    </lineage>
</organism>
<dbReference type="InterPro" id="IPR037066">
    <property type="entry name" value="Plug_dom_sf"/>
</dbReference>
<dbReference type="PANTHER" id="PTHR30069">
    <property type="entry name" value="TONB-DEPENDENT OUTER MEMBRANE RECEPTOR"/>
    <property type="match status" value="1"/>
</dbReference>
<evidence type="ECO:0000256" key="9">
    <source>
        <dbReference type="ARBA" id="ARBA00023237"/>
    </source>
</evidence>
<evidence type="ECO:0000256" key="2">
    <source>
        <dbReference type="ARBA" id="ARBA00022448"/>
    </source>
</evidence>
<dbReference type="SUPFAM" id="SSF49464">
    <property type="entry name" value="Carboxypeptidase regulatory domain-like"/>
    <property type="match status" value="1"/>
</dbReference>
<dbReference type="SUPFAM" id="SSF56935">
    <property type="entry name" value="Porins"/>
    <property type="match status" value="1"/>
</dbReference>
<evidence type="ECO:0000256" key="4">
    <source>
        <dbReference type="ARBA" id="ARBA00022692"/>
    </source>
</evidence>
<evidence type="ECO:0000256" key="6">
    <source>
        <dbReference type="ARBA" id="ARBA00023077"/>
    </source>
</evidence>
<dbReference type="GO" id="GO:0009279">
    <property type="term" value="C:cell outer membrane"/>
    <property type="evidence" value="ECO:0007669"/>
    <property type="project" value="UniProtKB-SubCell"/>
</dbReference>
<sequence length="737" mass="82720">MHVLINQNKQMKKAYLTTFFLIVSIISIAQTSDISITVSDAESNEPLLGATVYIEQLEKGAVTNLDGIATFTAIPYGNHIIKISYIGFETIETTIEVGTKKEFSFKLESGGNELDEVVVQSTRSTRTVKKIPTRIEFIGAEELGEKAVMNPTNISMVLRESTGIQMQQTSLSSGNTNIRIQGLDGRYTQLLRDGFPLYGGFSSGLSILQIPPLDLQQFEIIKGSSSTLYGGGAIAGLINMVSKTPEEEPSLDIMLTQTQALGSTANIFYSKRNEKFGVSLYGSGHYQKAYDPEDDGFSNMPKTTSLSFNPKFFYYPSEKTTFWIGVNGTYDDRIGGDVTKIERGENGIHQYTEENLSKRLSSQVVYETQLSSNSSLNIKNSVSFFDRKLSISDFNFDGKQTNTFTEINYHRTSKKTDWIIGANLYSSNFDENDNAPLQRDQKDLTYGAFINNIHDFSDNWILETGLRADYNTDFGFFPLPRISLLYKDNSGFSSRIGGGLGYKIPDVFTEEAENINFENVLAIDKSSLKAERSYGVNFDVNYQTRLFDAVGFSINQLFYVSAIDNGLLLNSTDNGFFEFENAADEILSKGAETNIKFTYKDFRWFLNYALIDTKLNYLAGNPQKPLTAKHNAGSVLMYESEKWRIGYETFYTGKQFLSNGTETTDFVTMGFVAMRNFKWGTTFVNFENFTNRRQSKFSPLVSPPHDNPEFPEIYAPTDGFIFSVGVIIKPFGNEDDD</sequence>
<accession>A0A1I6V2S4</accession>
<dbReference type="Pfam" id="PF13715">
    <property type="entry name" value="CarbopepD_reg_2"/>
    <property type="match status" value="1"/>
</dbReference>
<evidence type="ECO:0000256" key="5">
    <source>
        <dbReference type="ARBA" id="ARBA00022729"/>
    </source>
</evidence>
<keyword evidence="3 10" id="KW-1134">Transmembrane beta strand</keyword>
<dbReference type="InterPro" id="IPR039426">
    <property type="entry name" value="TonB-dep_rcpt-like"/>
</dbReference>
<evidence type="ECO:0000256" key="8">
    <source>
        <dbReference type="ARBA" id="ARBA00023170"/>
    </source>
</evidence>
<feature type="domain" description="TonB-dependent receptor plug" evidence="13">
    <location>
        <begin position="128"/>
        <end position="236"/>
    </location>
</feature>
<gene>
    <name evidence="14" type="ORF">SAMN04487906_2821</name>
</gene>
<evidence type="ECO:0000256" key="10">
    <source>
        <dbReference type="PROSITE-ProRule" id="PRU01360"/>
    </source>
</evidence>
<dbReference type="InterPro" id="IPR036942">
    <property type="entry name" value="Beta-barrel_TonB_sf"/>
</dbReference>
<comment type="subcellular location">
    <subcellularLocation>
        <location evidence="1 10">Cell outer membrane</location>
        <topology evidence="1 10">Multi-pass membrane protein</topology>
    </subcellularLocation>
</comment>
<dbReference type="Pfam" id="PF07715">
    <property type="entry name" value="Plug"/>
    <property type="match status" value="1"/>
</dbReference>
<keyword evidence="7 10" id="KW-0472">Membrane</keyword>
<dbReference type="Proteomes" id="UP000183209">
    <property type="component" value="Unassembled WGS sequence"/>
</dbReference>
<keyword evidence="4 10" id="KW-0812">Transmembrane</keyword>
<dbReference type="InterPro" id="IPR000531">
    <property type="entry name" value="Beta-barrel_TonB"/>
</dbReference>
<dbReference type="EMBL" id="FPAG01000008">
    <property type="protein sequence ID" value="SFT07916.1"/>
    <property type="molecule type" value="Genomic_DNA"/>
</dbReference>
<evidence type="ECO:0000256" key="1">
    <source>
        <dbReference type="ARBA" id="ARBA00004571"/>
    </source>
</evidence>
<dbReference type="PROSITE" id="PS52016">
    <property type="entry name" value="TONB_DEPENDENT_REC_3"/>
    <property type="match status" value="1"/>
</dbReference>
<evidence type="ECO:0000256" key="3">
    <source>
        <dbReference type="ARBA" id="ARBA00022452"/>
    </source>
</evidence>
<reference evidence="14 15" key="1">
    <citation type="submission" date="2016-10" db="EMBL/GenBank/DDBJ databases">
        <authorList>
            <person name="de Groot N.N."/>
        </authorList>
    </citation>
    <scope>NUCLEOTIDE SEQUENCE [LARGE SCALE GENOMIC DNA]</scope>
    <source>
        <strain evidence="14 15">CGMCC 1.6114</strain>
    </source>
</reference>
<dbReference type="InterPro" id="IPR012910">
    <property type="entry name" value="Plug_dom"/>
</dbReference>
<evidence type="ECO:0000256" key="11">
    <source>
        <dbReference type="RuleBase" id="RU003357"/>
    </source>
</evidence>
<evidence type="ECO:0000256" key="7">
    <source>
        <dbReference type="ARBA" id="ARBA00023136"/>
    </source>
</evidence>
<dbReference type="AlphaFoldDB" id="A0A1I6V2S4"/>
<keyword evidence="2 10" id="KW-0813">Transport</keyword>
<proteinExistence type="inferred from homology"/>
<dbReference type="GO" id="GO:0044718">
    <property type="term" value="P:siderophore transmembrane transport"/>
    <property type="evidence" value="ECO:0007669"/>
    <property type="project" value="TreeGrafter"/>
</dbReference>
<keyword evidence="5" id="KW-0732">Signal</keyword>
<keyword evidence="9 10" id="KW-0998">Cell outer membrane</keyword>
<dbReference type="Pfam" id="PF00593">
    <property type="entry name" value="TonB_dep_Rec_b-barrel"/>
    <property type="match status" value="1"/>
</dbReference>